<dbReference type="EMBL" id="BLAY01000124">
    <property type="protein sequence ID" value="GET41494.1"/>
    <property type="molecule type" value="Genomic_DNA"/>
</dbReference>
<dbReference type="PROSITE" id="PS50127">
    <property type="entry name" value="UBC_2"/>
    <property type="match status" value="1"/>
</dbReference>
<reference evidence="2" key="1">
    <citation type="submission" date="2019-10" db="EMBL/GenBank/DDBJ databases">
        <title>Draft genome sequece of Microseira wollei NIES-4236.</title>
        <authorList>
            <person name="Yamaguchi H."/>
            <person name="Suzuki S."/>
            <person name="Kawachi M."/>
        </authorList>
    </citation>
    <scope>NUCLEOTIDE SEQUENCE</scope>
    <source>
        <strain evidence="2">NIES-4236</strain>
    </source>
</reference>
<sequence length="176" mass="20197">MSERTDTLANDYEELQALSVFHVPEKIRILETDGRRPPEFYRLQISNCIGVESVGADGKPKYRQDHILIIRNFPANYPDRGALPDVIMQTPIFHPNVFDAPSNKGQFCFAKGSMTQNQLLKPLIERIIGMIQYQNQEYGNPANRDAERWAIQNKHLFPLRPNSGGDNQSQINLIFR</sequence>
<name>A0AAV3XGG5_9CYAN</name>
<protein>
    <recommendedName>
        <fullName evidence="1">UBC core domain-containing protein</fullName>
    </recommendedName>
</protein>
<comment type="caution">
    <text evidence="2">The sequence shown here is derived from an EMBL/GenBank/DDBJ whole genome shotgun (WGS) entry which is preliminary data.</text>
</comment>
<dbReference type="CDD" id="cd00195">
    <property type="entry name" value="UBCc_UEV"/>
    <property type="match status" value="1"/>
</dbReference>
<evidence type="ECO:0000313" key="2">
    <source>
        <dbReference type="EMBL" id="GET41494.1"/>
    </source>
</evidence>
<dbReference type="InterPro" id="IPR000608">
    <property type="entry name" value="UBC"/>
</dbReference>
<accession>A0AAV3XGG5</accession>
<dbReference type="RefSeq" id="WP_226587851.1">
    <property type="nucleotide sequence ID" value="NZ_BLAY01000124.1"/>
</dbReference>
<dbReference type="InterPro" id="IPR016135">
    <property type="entry name" value="UBQ-conjugating_enzyme/RWD"/>
</dbReference>
<dbReference type="SUPFAM" id="SSF54495">
    <property type="entry name" value="UBC-like"/>
    <property type="match status" value="1"/>
</dbReference>
<proteinExistence type="predicted"/>
<dbReference type="Gene3D" id="3.10.110.10">
    <property type="entry name" value="Ubiquitin Conjugating Enzyme"/>
    <property type="match status" value="1"/>
</dbReference>
<feature type="domain" description="UBC core" evidence="1">
    <location>
        <begin position="3"/>
        <end position="176"/>
    </location>
</feature>
<keyword evidence="3" id="KW-1185">Reference proteome</keyword>
<gene>
    <name evidence="2" type="ORF">MiSe_63060</name>
</gene>
<organism evidence="2 3">
    <name type="scientific">Microseira wollei NIES-4236</name>
    <dbReference type="NCBI Taxonomy" id="2530354"/>
    <lineage>
        <taxon>Bacteria</taxon>
        <taxon>Bacillati</taxon>
        <taxon>Cyanobacteriota</taxon>
        <taxon>Cyanophyceae</taxon>
        <taxon>Oscillatoriophycideae</taxon>
        <taxon>Aerosakkonematales</taxon>
        <taxon>Aerosakkonemataceae</taxon>
        <taxon>Microseira</taxon>
    </lineage>
</organism>
<dbReference type="Proteomes" id="UP001050975">
    <property type="component" value="Unassembled WGS sequence"/>
</dbReference>
<dbReference type="AlphaFoldDB" id="A0AAV3XGG5"/>
<evidence type="ECO:0000259" key="1">
    <source>
        <dbReference type="PROSITE" id="PS50127"/>
    </source>
</evidence>
<evidence type="ECO:0000313" key="3">
    <source>
        <dbReference type="Proteomes" id="UP001050975"/>
    </source>
</evidence>